<reference evidence="5" key="1">
    <citation type="submission" date="2020-11" db="EMBL/GenBank/DDBJ databases">
        <authorList>
            <person name="Tran Van P."/>
        </authorList>
    </citation>
    <scope>NUCLEOTIDE SEQUENCE</scope>
</reference>
<evidence type="ECO:0000256" key="3">
    <source>
        <dbReference type="ARBA" id="ARBA00022989"/>
    </source>
</evidence>
<dbReference type="Pfam" id="PF04116">
    <property type="entry name" value="FA_hydroxylase"/>
    <property type="match status" value="1"/>
</dbReference>
<dbReference type="GO" id="GO:0016020">
    <property type="term" value="C:membrane"/>
    <property type="evidence" value="ECO:0007669"/>
    <property type="project" value="UniProtKB-SubCell"/>
</dbReference>
<dbReference type="InterPro" id="IPR050307">
    <property type="entry name" value="Sterol_Desaturase_Related"/>
</dbReference>
<evidence type="ECO:0000256" key="1">
    <source>
        <dbReference type="ARBA" id="ARBA00004370"/>
    </source>
</evidence>
<comment type="subcellular location">
    <subcellularLocation>
        <location evidence="1">Membrane</location>
    </subcellularLocation>
</comment>
<dbReference type="EMBL" id="OB662308">
    <property type="protein sequence ID" value="CAD7229831.1"/>
    <property type="molecule type" value="Genomic_DNA"/>
</dbReference>
<evidence type="ECO:0000256" key="2">
    <source>
        <dbReference type="ARBA" id="ARBA00022692"/>
    </source>
</evidence>
<keyword evidence="2" id="KW-0812">Transmembrane</keyword>
<name>A0A7R8ZM98_9CRUS</name>
<dbReference type="GO" id="GO:0008610">
    <property type="term" value="P:lipid biosynthetic process"/>
    <property type="evidence" value="ECO:0007669"/>
    <property type="project" value="InterPro"/>
</dbReference>
<evidence type="ECO:0000256" key="4">
    <source>
        <dbReference type="ARBA" id="ARBA00023136"/>
    </source>
</evidence>
<dbReference type="InterPro" id="IPR006694">
    <property type="entry name" value="Fatty_acid_hydroxylase"/>
</dbReference>
<keyword evidence="3" id="KW-1133">Transmembrane helix</keyword>
<keyword evidence="4" id="KW-0472">Membrane</keyword>
<evidence type="ECO:0000313" key="5">
    <source>
        <dbReference type="EMBL" id="CAD7229831.1"/>
    </source>
</evidence>
<organism evidence="5">
    <name type="scientific">Cyprideis torosa</name>
    <dbReference type="NCBI Taxonomy" id="163714"/>
    <lineage>
        <taxon>Eukaryota</taxon>
        <taxon>Metazoa</taxon>
        <taxon>Ecdysozoa</taxon>
        <taxon>Arthropoda</taxon>
        <taxon>Crustacea</taxon>
        <taxon>Oligostraca</taxon>
        <taxon>Ostracoda</taxon>
        <taxon>Podocopa</taxon>
        <taxon>Podocopida</taxon>
        <taxon>Cytherocopina</taxon>
        <taxon>Cytheroidea</taxon>
        <taxon>Cytherideidae</taxon>
        <taxon>Cyprideis</taxon>
    </lineage>
</organism>
<dbReference type="PANTHER" id="PTHR11863">
    <property type="entry name" value="STEROL DESATURASE"/>
    <property type="match status" value="1"/>
</dbReference>
<dbReference type="AlphaFoldDB" id="A0A7R8ZM98"/>
<sequence length="363" mass="41076">MSTANHPPSQVKGREGAPQSLADNNVLSSLKHILVVLGTSIVVFVAFRNSITEHAQNFWGASADFWEALWAKVVNGFIAVFGVDSDLEFNMIVYGTTAVGFVVYWIFGLMYTSFDVTLKPETLRKYKIQPGTNEPVETSRLLKVVAQVLFNQIVVGFLSVLVFYYCAKWRGISIGPKLPHFEQVLLEMVIFVLVEEVAFYYSHRALHHRSVYKYIHKQHHEWTAPIAVTAIYCHPIEHVLSNLFPPFIGVILVGPHLATVWLWFTLATLNTLNAHCGYHFPFLPSPESHDFHHLKFNQCYGVLGVLDRLHGTDTVFRASKAYNRNIMLLSLAPARELYPDDEKPKCVDMRKEAAAALEETAQD</sequence>
<dbReference type="OrthoDB" id="408954at2759"/>
<proteinExistence type="predicted"/>
<protein>
    <submittedName>
        <fullName evidence="5">Uncharacterized protein</fullName>
    </submittedName>
</protein>
<accession>A0A7R8ZM98</accession>
<gene>
    <name evidence="5" type="ORF">CTOB1V02_LOCUS7697</name>
</gene>
<dbReference type="GO" id="GO:0005506">
    <property type="term" value="F:iron ion binding"/>
    <property type="evidence" value="ECO:0007669"/>
    <property type="project" value="InterPro"/>
</dbReference>
<dbReference type="GO" id="GO:0016491">
    <property type="term" value="F:oxidoreductase activity"/>
    <property type="evidence" value="ECO:0007669"/>
    <property type="project" value="InterPro"/>
</dbReference>